<dbReference type="Proteomes" id="UP000199345">
    <property type="component" value="Unassembled WGS sequence"/>
</dbReference>
<dbReference type="SUPFAM" id="SSF52540">
    <property type="entry name" value="P-loop containing nucleoside triphosphate hydrolases"/>
    <property type="match status" value="1"/>
</dbReference>
<protein>
    <submittedName>
        <fullName evidence="4">Twitching motility protein PilU</fullName>
    </submittedName>
</protein>
<dbReference type="InterPro" id="IPR027417">
    <property type="entry name" value="P-loop_NTPase"/>
</dbReference>
<dbReference type="OrthoDB" id="5790493at2"/>
<dbReference type="InterPro" id="IPR006321">
    <property type="entry name" value="PilT/PilU"/>
</dbReference>
<keyword evidence="5" id="KW-1185">Reference proteome</keyword>
<dbReference type="EMBL" id="FOIA01000030">
    <property type="protein sequence ID" value="SET48102.1"/>
    <property type="molecule type" value="Genomic_DNA"/>
</dbReference>
<evidence type="ECO:0000259" key="3">
    <source>
        <dbReference type="PROSITE" id="PS00662"/>
    </source>
</evidence>
<dbReference type="Gene3D" id="3.30.450.90">
    <property type="match status" value="1"/>
</dbReference>
<dbReference type="AlphaFoldDB" id="A0A1I0ERN1"/>
<organism evidence="4 5">
    <name type="scientific">Nitrosomonas marina</name>
    <dbReference type="NCBI Taxonomy" id="917"/>
    <lineage>
        <taxon>Bacteria</taxon>
        <taxon>Pseudomonadati</taxon>
        <taxon>Pseudomonadota</taxon>
        <taxon>Betaproteobacteria</taxon>
        <taxon>Nitrosomonadales</taxon>
        <taxon>Nitrosomonadaceae</taxon>
        <taxon>Nitrosomonas</taxon>
    </lineage>
</organism>
<dbReference type="RefSeq" id="WP_090660609.1">
    <property type="nucleotide sequence ID" value="NZ_FOIA01000030.1"/>
</dbReference>
<dbReference type="CDD" id="cd01131">
    <property type="entry name" value="PilT"/>
    <property type="match status" value="1"/>
</dbReference>
<dbReference type="InterPro" id="IPR050921">
    <property type="entry name" value="T4SS_GSP_E_ATPase"/>
</dbReference>
<sequence>MSKSLEPYLKLMSAKGASDLYFTTGALPSMKIQGKLTPVSQQILLPGMVKKLAYSILSQKRIEEFEKELELDIGLGIPDIGRYRINIYMQRGEVSMVIRYIKSEIPSIEALNLPSVLRKIILNKSGLVLVAGSTGSGKSTALAAMIDHRNAVHAGHILTIEDPIEYVFNHKKSIVGQREIGLDTHSYKNALREAMRESPDLIMIGEIRDADTMEAGITYADTGHLCVSTLHAVNANQALDRIINLFPAKQQNQILMDLSINLRAIVSLRLVNRKEGGRIAAVELMLNTPYIAEIIRQGDFHKIKESMEKGAQLGMQSFDQALYELYKQGKIELEEALNNADSRTNLEWKVNFGDGANSGPKNKDPETNPSSLGSSTAKDFMQARKDKSTASQIDDLPVLDAITLEDNAQ</sequence>
<feature type="region of interest" description="Disordered" evidence="2">
    <location>
        <begin position="351"/>
        <end position="392"/>
    </location>
</feature>
<name>A0A1I0ERN1_9PROT</name>
<dbReference type="GO" id="GO:0016887">
    <property type="term" value="F:ATP hydrolysis activity"/>
    <property type="evidence" value="ECO:0007669"/>
    <property type="project" value="InterPro"/>
</dbReference>
<evidence type="ECO:0000313" key="5">
    <source>
        <dbReference type="Proteomes" id="UP000199345"/>
    </source>
</evidence>
<dbReference type="PANTHER" id="PTHR30486:SF12">
    <property type="entry name" value="TYPE IV PILUS ATPASE PILU"/>
    <property type="match status" value="1"/>
</dbReference>
<dbReference type="NCBIfam" id="TIGR01420">
    <property type="entry name" value="pilT_fam"/>
    <property type="match status" value="1"/>
</dbReference>
<evidence type="ECO:0000256" key="2">
    <source>
        <dbReference type="SAM" id="MobiDB-lite"/>
    </source>
</evidence>
<dbReference type="InterPro" id="IPR001482">
    <property type="entry name" value="T2SS/T4SS_dom"/>
</dbReference>
<dbReference type="PANTHER" id="PTHR30486">
    <property type="entry name" value="TWITCHING MOTILITY PROTEIN PILT"/>
    <property type="match status" value="1"/>
</dbReference>
<feature type="compositionally biased region" description="Polar residues" evidence="2">
    <location>
        <begin position="367"/>
        <end position="377"/>
    </location>
</feature>
<comment type="similarity">
    <text evidence="1">Belongs to the GSP E family.</text>
</comment>
<feature type="domain" description="Bacterial type II secretion system protein E" evidence="3">
    <location>
        <begin position="195"/>
        <end position="209"/>
    </location>
</feature>
<dbReference type="Gene3D" id="3.40.50.300">
    <property type="entry name" value="P-loop containing nucleotide triphosphate hydrolases"/>
    <property type="match status" value="1"/>
</dbReference>
<accession>A0A1I0ERN1</accession>
<dbReference type="Pfam" id="PF00437">
    <property type="entry name" value="T2SSE"/>
    <property type="match status" value="1"/>
</dbReference>
<gene>
    <name evidence="4" type="ORF">SAMN05216326_1303</name>
</gene>
<evidence type="ECO:0000256" key="1">
    <source>
        <dbReference type="ARBA" id="ARBA00006611"/>
    </source>
</evidence>
<dbReference type="PROSITE" id="PS00662">
    <property type="entry name" value="T2SP_E"/>
    <property type="match status" value="1"/>
</dbReference>
<proteinExistence type="inferred from homology"/>
<reference evidence="5" key="1">
    <citation type="submission" date="2016-10" db="EMBL/GenBank/DDBJ databases">
        <authorList>
            <person name="Varghese N."/>
            <person name="Submissions S."/>
        </authorList>
    </citation>
    <scope>NUCLEOTIDE SEQUENCE [LARGE SCALE GENOMIC DNA]</scope>
    <source>
        <strain evidence="5">Nm71</strain>
    </source>
</reference>
<evidence type="ECO:0000313" key="4">
    <source>
        <dbReference type="EMBL" id="SET48102.1"/>
    </source>
</evidence>
<dbReference type="GO" id="GO:0005524">
    <property type="term" value="F:ATP binding"/>
    <property type="evidence" value="ECO:0007669"/>
    <property type="project" value="InterPro"/>
</dbReference>